<reference evidence="1" key="1">
    <citation type="journal article" date="2022" name="Int. J. Mol. Sci.">
        <title>Draft Genome of Tanacetum Coccineum: Genomic Comparison of Closely Related Tanacetum-Family Plants.</title>
        <authorList>
            <person name="Yamashiro T."/>
            <person name="Shiraishi A."/>
            <person name="Nakayama K."/>
            <person name="Satake H."/>
        </authorList>
    </citation>
    <scope>NUCLEOTIDE SEQUENCE</scope>
</reference>
<protein>
    <recommendedName>
        <fullName evidence="3">Reverse transcriptase domain-containing protein</fullName>
    </recommendedName>
</protein>
<gene>
    <name evidence="1" type="ORF">Tco_0893301</name>
</gene>
<reference evidence="1" key="2">
    <citation type="submission" date="2022-01" db="EMBL/GenBank/DDBJ databases">
        <authorList>
            <person name="Yamashiro T."/>
            <person name="Shiraishi A."/>
            <person name="Satake H."/>
            <person name="Nakayama K."/>
        </authorList>
    </citation>
    <scope>NUCLEOTIDE SEQUENCE</scope>
</reference>
<accession>A0ABQ5CEQ5</accession>
<name>A0ABQ5CEQ5_9ASTR</name>
<dbReference type="Proteomes" id="UP001151760">
    <property type="component" value="Unassembled WGS sequence"/>
</dbReference>
<organism evidence="1 2">
    <name type="scientific">Tanacetum coccineum</name>
    <dbReference type="NCBI Taxonomy" id="301880"/>
    <lineage>
        <taxon>Eukaryota</taxon>
        <taxon>Viridiplantae</taxon>
        <taxon>Streptophyta</taxon>
        <taxon>Embryophyta</taxon>
        <taxon>Tracheophyta</taxon>
        <taxon>Spermatophyta</taxon>
        <taxon>Magnoliopsida</taxon>
        <taxon>eudicotyledons</taxon>
        <taxon>Gunneridae</taxon>
        <taxon>Pentapetalae</taxon>
        <taxon>asterids</taxon>
        <taxon>campanulids</taxon>
        <taxon>Asterales</taxon>
        <taxon>Asteraceae</taxon>
        <taxon>Asteroideae</taxon>
        <taxon>Anthemideae</taxon>
        <taxon>Anthemidinae</taxon>
        <taxon>Tanacetum</taxon>
    </lineage>
</organism>
<dbReference type="EMBL" id="BQNB010014050">
    <property type="protein sequence ID" value="GJT23364.1"/>
    <property type="molecule type" value="Genomic_DNA"/>
</dbReference>
<keyword evidence="2" id="KW-1185">Reference proteome</keyword>
<proteinExistence type="predicted"/>
<dbReference type="SUPFAM" id="SSF56672">
    <property type="entry name" value="DNA/RNA polymerases"/>
    <property type="match status" value="1"/>
</dbReference>
<sequence length="73" mass="8252">MQEVVKKEIVKLLDIGIIYPIADSPWVSPISDVQKSDSWKNATSWSKKEIVLGHKVVYAAGLEVDPCVRDRDR</sequence>
<dbReference type="Gene3D" id="3.10.10.10">
    <property type="entry name" value="HIV Type 1 Reverse Transcriptase, subunit A, domain 1"/>
    <property type="match status" value="1"/>
</dbReference>
<evidence type="ECO:0000313" key="1">
    <source>
        <dbReference type="EMBL" id="GJT23364.1"/>
    </source>
</evidence>
<evidence type="ECO:0008006" key="3">
    <source>
        <dbReference type="Google" id="ProtNLM"/>
    </source>
</evidence>
<comment type="caution">
    <text evidence="1">The sequence shown here is derived from an EMBL/GenBank/DDBJ whole genome shotgun (WGS) entry which is preliminary data.</text>
</comment>
<dbReference type="InterPro" id="IPR043502">
    <property type="entry name" value="DNA/RNA_pol_sf"/>
</dbReference>
<evidence type="ECO:0000313" key="2">
    <source>
        <dbReference type="Proteomes" id="UP001151760"/>
    </source>
</evidence>